<comment type="similarity">
    <text evidence="1 3">Belongs to the thiolase-like superfamily. Beta-ketoacyl-ACP synthases family.</text>
</comment>
<dbReference type="OrthoDB" id="1141849at2"/>
<dbReference type="Pfam" id="PF00109">
    <property type="entry name" value="ketoacyl-synt"/>
    <property type="match status" value="1"/>
</dbReference>
<evidence type="ECO:0000256" key="3">
    <source>
        <dbReference type="RuleBase" id="RU003694"/>
    </source>
</evidence>
<dbReference type="KEGG" id="mart:BTR34_06945"/>
<dbReference type="Gene3D" id="3.40.47.10">
    <property type="match status" value="1"/>
</dbReference>
<keyword evidence="6" id="KW-1185">Reference proteome</keyword>
<dbReference type="Proteomes" id="UP000092164">
    <property type="component" value="Unassembled WGS sequence"/>
</dbReference>
<sequence length="402" mass="43533">MKEKISITAIASLSPIGSTLKETWQAYQNKEHYFSLHENRGAKSWVAPLSNSARELVEELRVSDNKYKKLDDSVLYAMVSSRLAIKDSGWQKDTEFGINLGSSRGATKLFEEYHKAYLKTGLASTLSSPTTTLGNISSWVSHDLGCTGPEISHSITCSTGLHSVLNGVAWLTSGMANKFLVGASEAPLTEFTIAQMKALKIYAKEPDSNSASVIDISTVTERSRSYPCQALNLEKKYNTMILGEAAAVACLETGEVKNALATIDGVGYATEILKHNTSISTNALCFQKSMKMALGELHPSEVDVIVMHAPGTIKGDLSEYNAIKKVFGNTLPSLTSNKWKLGHTFATSGMLNLELAVLMLQNNKFIAVPFLEQAMVKTPIQRVLVNAVGFGGNAVSILVSKN</sequence>
<evidence type="ECO:0000256" key="2">
    <source>
        <dbReference type="ARBA" id="ARBA00022679"/>
    </source>
</evidence>
<dbReference type="InterPro" id="IPR016039">
    <property type="entry name" value="Thiolase-like"/>
</dbReference>
<dbReference type="SUPFAM" id="SSF53901">
    <property type="entry name" value="Thiolase-like"/>
    <property type="match status" value="2"/>
</dbReference>
<keyword evidence="2 3" id="KW-0808">Transferase</keyword>
<evidence type="ECO:0000259" key="4">
    <source>
        <dbReference type="PROSITE" id="PS52004"/>
    </source>
</evidence>
<dbReference type="GO" id="GO:0004315">
    <property type="term" value="F:3-oxoacyl-[acyl-carrier-protein] synthase activity"/>
    <property type="evidence" value="ECO:0007669"/>
    <property type="project" value="TreeGrafter"/>
</dbReference>
<dbReference type="EMBL" id="LZFP01000034">
    <property type="protein sequence ID" value="OBR37337.1"/>
    <property type="molecule type" value="Genomic_DNA"/>
</dbReference>
<reference evidence="6" key="1">
    <citation type="submission" date="2016-06" db="EMBL/GenBank/DDBJ databases">
        <authorList>
            <person name="Zhan P."/>
        </authorList>
    </citation>
    <scope>NUCLEOTIDE SEQUENCE [LARGE SCALE GENOMIC DNA]</scope>
    <source>
        <strain evidence="6">T28</strain>
    </source>
</reference>
<dbReference type="PROSITE" id="PS52004">
    <property type="entry name" value="KS3_2"/>
    <property type="match status" value="1"/>
</dbReference>
<dbReference type="InterPro" id="IPR000794">
    <property type="entry name" value="Beta-ketoacyl_synthase"/>
</dbReference>
<dbReference type="RefSeq" id="WP_068485326.1">
    <property type="nucleotide sequence ID" value="NZ_CP018760.1"/>
</dbReference>
<dbReference type="InterPro" id="IPR020841">
    <property type="entry name" value="PKS_Beta-ketoAc_synthase_dom"/>
</dbReference>
<gene>
    <name evidence="5" type="ORF">A9200_06700</name>
</gene>
<dbReference type="PANTHER" id="PTHR11712">
    <property type="entry name" value="POLYKETIDE SYNTHASE-RELATED"/>
    <property type="match status" value="1"/>
</dbReference>
<evidence type="ECO:0000313" key="6">
    <source>
        <dbReference type="Proteomes" id="UP000092164"/>
    </source>
</evidence>
<accession>A0A1B7Z3M8</accession>
<evidence type="ECO:0000256" key="1">
    <source>
        <dbReference type="ARBA" id="ARBA00008467"/>
    </source>
</evidence>
<proteinExistence type="inferred from homology"/>
<dbReference type="InterPro" id="IPR014030">
    <property type="entry name" value="Ketoacyl_synth_N"/>
</dbReference>
<comment type="caution">
    <text evidence="5">The sequence shown here is derived from an EMBL/GenBank/DDBJ whole genome shotgun (WGS) entry which is preliminary data.</text>
</comment>
<name>A0A1B7Z3M8_9FLAO</name>
<organism evidence="5 6">
    <name type="scientific">Maribacter hydrothermalis</name>
    <dbReference type="NCBI Taxonomy" id="1836467"/>
    <lineage>
        <taxon>Bacteria</taxon>
        <taxon>Pseudomonadati</taxon>
        <taxon>Bacteroidota</taxon>
        <taxon>Flavobacteriia</taxon>
        <taxon>Flavobacteriales</taxon>
        <taxon>Flavobacteriaceae</taxon>
        <taxon>Maribacter</taxon>
    </lineage>
</organism>
<dbReference type="InterPro" id="IPR014031">
    <property type="entry name" value="Ketoacyl_synth_C"/>
</dbReference>
<dbReference type="PANTHER" id="PTHR11712:SF347">
    <property type="entry name" value="BETA KETOACYL-ACYL CARRIER PROTEIN SYNTHASE"/>
    <property type="match status" value="1"/>
</dbReference>
<dbReference type="GO" id="GO:0006633">
    <property type="term" value="P:fatty acid biosynthetic process"/>
    <property type="evidence" value="ECO:0007669"/>
    <property type="project" value="TreeGrafter"/>
</dbReference>
<protein>
    <submittedName>
        <fullName evidence="5">Beta-ketoacyl synthase</fullName>
    </submittedName>
</protein>
<evidence type="ECO:0000313" key="5">
    <source>
        <dbReference type="EMBL" id="OBR37337.1"/>
    </source>
</evidence>
<dbReference type="STRING" id="1836467.BTR34_06945"/>
<dbReference type="AlphaFoldDB" id="A0A1B7Z3M8"/>
<feature type="domain" description="Ketosynthase family 3 (KS3)" evidence="4">
    <location>
        <begin position="2"/>
        <end position="401"/>
    </location>
</feature>
<dbReference type="Pfam" id="PF02801">
    <property type="entry name" value="Ketoacyl-synt_C"/>
    <property type="match status" value="1"/>
</dbReference>